<proteinExistence type="predicted"/>
<dbReference type="EMBL" id="FOGN01000005">
    <property type="protein sequence ID" value="SES16530.1"/>
    <property type="molecule type" value="Genomic_DNA"/>
</dbReference>
<organism evidence="1 4">
    <name type="scientific">Halopseudomonas bauzanensis</name>
    <dbReference type="NCBI Taxonomy" id="653930"/>
    <lineage>
        <taxon>Bacteria</taxon>
        <taxon>Pseudomonadati</taxon>
        <taxon>Pseudomonadota</taxon>
        <taxon>Gammaproteobacteria</taxon>
        <taxon>Pseudomonadales</taxon>
        <taxon>Pseudomonadaceae</taxon>
        <taxon>Halopseudomonas</taxon>
    </lineage>
</organism>
<evidence type="ECO:0000313" key="4">
    <source>
        <dbReference type="Proteomes" id="UP000186904"/>
    </source>
</evidence>
<dbReference type="AlphaFoldDB" id="A0A031MDI3"/>
<gene>
    <name evidence="2" type="ORF">SAMN04487855_2745</name>
    <name evidence="1" type="ORF">SAMN05216589_2474</name>
</gene>
<evidence type="ECO:0000313" key="2">
    <source>
        <dbReference type="EMBL" id="SFM19814.1"/>
    </source>
</evidence>
<sequence length="290" mass="32894">MTTIIARHDPVAFKTQAIHVQAGPEVLRYTPVGNPLSFEQMLELRQPIQVDDPEQFDVTLANLGVSADITFRWQQRDFRLLVHQQRPDRNDQVLKLLSGYVPAHELRLPLLTLMTELAEELLLETGQGWLPGRYQEVWLPTPYADTLPPDGNRWYSLSPHQGAARAVLCRELNLLERPHAYVHLPTNSLQLVYHMHLSVPRCPDLSALHADESLDAQSGQLQAQLDRQRPDLYLAELVDNQFNGRLFTLVKGELIEQQHPHLLLSEAFAPQTGWVVADAHCPWAYGSAPP</sequence>
<evidence type="ECO:0000313" key="3">
    <source>
        <dbReference type="Proteomes" id="UP000186599"/>
    </source>
</evidence>
<dbReference type="STRING" id="653930.SAMN05216589_2474"/>
<dbReference type="EMBL" id="FOUA01000005">
    <property type="protein sequence ID" value="SFM19814.1"/>
    <property type="molecule type" value="Genomic_DNA"/>
</dbReference>
<dbReference type="OrthoDB" id="6961954at2"/>
<dbReference type="Proteomes" id="UP000186904">
    <property type="component" value="Unassembled WGS sequence"/>
</dbReference>
<dbReference type="Proteomes" id="UP000186599">
    <property type="component" value="Unassembled WGS sequence"/>
</dbReference>
<dbReference type="RefSeq" id="WP_051611022.1">
    <property type="nucleotide sequence ID" value="NZ_FOGN01000005.1"/>
</dbReference>
<accession>A0A031MDI3</accession>
<evidence type="ECO:0008006" key="5">
    <source>
        <dbReference type="Google" id="ProtNLM"/>
    </source>
</evidence>
<keyword evidence="3" id="KW-1185">Reference proteome</keyword>
<evidence type="ECO:0000313" key="1">
    <source>
        <dbReference type="EMBL" id="SES16530.1"/>
    </source>
</evidence>
<protein>
    <recommendedName>
        <fullName evidence="5">Metal ABC transporter ATPase</fullName>
    </recommendedName>
</protein>
<name>A0A031MDI3_9GAMM</name>
<reference evidence="3 4" key="1">
    <citation type="submission" date="2016-10" db="EMBL/GenBank/DDBJ databases">
        <authorList>
            <person name="de Groot N.N."/>
        </authorList>
    </citation>
    <scope>NUCLEOTIDE SEQUENCE [LARGE SCALE GENOMIC DNA]</scope>
    <source>
        <strain evidence="2 3">CGMCC 1.9095</strain>
        <strain evidence="1 4">DSM 22558</strain>
    </source>
</reference>